<sequence length="726" mass="78008">MVAEEFFGEGNEIDPSRLHPEHETSIDNWLEAIKRKQVAFLPRVAAGRLYWYAFAPTMREQKELLTLLDAWVGPTFSDLPGRRGRLYPQDPFDAALASERVPPLRFEVLPRGSGASRDEVRQTLLVLSKLVWMRPRSEFDAPRTTIEVLDDLGHALGAGDRRIALACLRELEASADLDQANLAFLRIRVYAGLGDTAAIFADQDLEHVLQLRRPIGITRQLQTAVYDRYLASADNSDDASALLAAAGHIPTNLRALTTSRPATTRPSVVVEFMLSLLRNASTTSLERLAGQAEALSPSLADSLRLLFAPTNAQEPQPLAPAEAPIAAPATRPEPDAEIHRLVEEGEFAAAINVGLADTPTPGRAALLLACVRELEDAQIAADVAAFVDASGLREAPPENDVIVRADLGWLEGFLNPQRSLGWLGWFDALQADILSDGATDFSLTSEWATLDRSTVANRLASLDDEALARLGDHGGAFMAAHSALFSGADGAELCERVLAAFAVSEKNSVGLRVQTIALLECLAASGPGSAILTSALEWTEVIIDAATSAVTASWTVDVLQAATTSPPALALAAKSRLFYRALDVLRPVKSSLSLADIEGLSLVAEELATSLPDDFQVENSDVDPAAPYRHLRDAVVVLYSLTEPSITRTAQILRRLVPGIDVRTTSEYDGSQQLAALSANADVFVMVAASAKHAATNFIKDHRGGLPIIQVNSRGSSAILRELAEG</sequence>
<evidence type="ECO:0000256" key="1">
    <source>
        <dbReference type="SAM" id="MobiDB-lite"/>
    </source>
</evidence>
<protein>
    <submittedName>
        <fullName evidence="2">Uncharacterized protein</fullName>
    </submittedName>
</protein>
<keyword evidence="3" id="KW-1185">Reference proteome</keyword>
<dbReference type="AlphaFoldDB" id="A0A852WET8"/>
<gene>
    <name evidence="2" type="ORF">BJ986_002230</name>
</gene>
<organism evidence="2 3">
    <name type="scientific">Pedococcus badiiscoriae</name>
    <dbReference type="NCBI Taxonomy" id="642776"/>
    <lineage>
        <taxon>Bacteria</taxon>
        <taxon>Bacillati</taxon>
        <taxon>Actinomycetota</taxon>
        <taxon>Actinomycetes</taxon>
        <taxon>Micrococcales</taxon>
        <taxon>Intrasporangiaceae</taxon>
        <taxon>Pedococcus</taxon>
    </lineage>
</organism>
<accession>A0A852WET8</accession>
<dbReference type="InterPro" id="IPR049807">
    <property type="entry name" value="DpdD-like"/>
</dbReference>
<name>A0A852WET8_9MICO</name>
<comment type="caution">
    <text evidence="2">The sequence shown here is derived from an EMBL/GenBank/DDBJ whole genome shotgun (WGS) entry which is preliminary data.</text>
</comment>
<feature type="region of interest" description="Disordered" evidence="1">
    <location>
        <begin position="1"/>
        <end position="20"/>
    </location>
</feature>
<dbReference type="Proteomes" id="UP000573599">
    <property type="component" value="Unassembled WGS sequence"/>
</dbReference>
<reference evidence="2 3" key="1">
    <citation type="submission" date="2020-07" db="EMBL/GenBank/DDBJ databases">
        <title>Sequencing the genomes of 1000 actinobacteria strains.</title>
        <authorList>
            <person name="Klenk H.-P."/>
        </authorList>
    </citation>
    <scope>NUCLEOTIDE SEQUENCE [LARGE SCALE GENOMIC DNA]</scope>
    <source>
        <strain evidence="2 3">DSM 23987</strain>
    </source>
</reference>
<proteinExistence type="predicted"/>
<dbReference type="RefSeq" id="WP_179422047.1">
    <property type="nucleotide sequence ID" value="NZ_JACCAB010000001.1"/>
</dbReference>
<dbReference type="EMBL" id="JACCAB010000001">
    <property type="protein sequence ID" value="NYG07743.1"/>
    <property type="molecule type" value="Genomic_DNA"/>
</dbReference>
<evidence type="ECO:0000313" key="2">
    <source>
        <dbReference type="EMBL" id="NYG07743.1"/>
    </source>
</evidence>
<dbReference type="NCBIfam" id="NF041061">
    <property type="entry name" value="DpdD"/>
    <property type="match status" value="1"/>
</dbReference>
<evidence type="ECO:0000313" key="3">
    <source>
        <dbReference type="Proteomes" id="UP000573599"/>
    </source>
</evidence>